<evidence type="ECO:0008006" key="3">
    <source>
        <dbReference type="Google" id="ProtNLM"/>
    </source>
</evidence>
<dbReference type="OrthoDB" id="5690882at2"/>
<name>A0A420XHH2_9PAST</name>
<accession>A0A420XHH2</accession>
<protein>
    <recommendedName>
        <fullName evidence="3">Lipoprotein</fullName>
    </recommendedName>
</protein>
<dbReference type="Proteomes" id="UP000280099">
    <property type="component" value="Unassembled WGS sequence"/>
</dbReference>
<dbReference type="EMBL" id="RBJC01000004">
    <property type="protein sequence ID" value="RKR76765.1"/>
    <property type="molecule type" value="Genomic_DNA"/>
</dbReference>
<dbReference type="RefSeq" id="WP_121120861.1">
    <property type="nucleotide sequence ID" value="NZ_CP016604.1"/>
</dbReference>
<keyword evidence="2" id="KW-1185">Reference proteome</keyword>
<evidence type="ECO:0000313" key="2">
    <source>
        <dbReference type="Proteomes" id="UP000280099"/>
    </source>
</evidence>
<sequence>MKKCLLPIISSFIIVGCSLPKQQSTVPMDMKTVQEYQQRVASGNTVSDQNYDESDLNHSDKVVKINVYNNYPRVYPSIGYHHGWGRSGIYWGY</sequence>
<gene>
    <name evidence="1" type="ORF">DES31_0072</name>
</gene>
<dbReference type="AlphaFoldDB" id="A0A420XHH2"/>
<comment type="caution">
    <text evidence="1">The sequence shown here is derived from an EMBL/GenBank/DDBJ whole genome shotgun (WGS) entry which is preliminary data.</text>
</comment>
<reference evidence="1 2" key="1">
    <citation type="submission" date="2018-10" db="EMBL/GenBank/DDBJ databases">
        <title>Genomic Encyclopedia of Type Strains, Phase IV (KMG-IV): sequencing the most valuable type-strain genomes for metagenomic binning, comparative biology and taxonomic classification.</title>
        <authorList>
            <person name="Goeker M."/>
        </authorList>
    </citation>
    <scope>NUCLEOTIDE SEQUENCE [LARGE SCALE GENOMIC DNA]</scope>
    <source>
        <strain evidence="1 2">DSM 23800</strain>
    </source>
</reference>
<proteinExistence type="predicted"/>
<dbReference type="PROSITE" id="PS51257">
    <property type="entry name" value="PROKAR_LIPOPROTEIN"/>
    <property type="match status" value="1"/>
</dbReference>
<organism evidence="1 2">
    <name type="scientific">Otariodibacter oris</name>
    <dbReference type="NCBI Taxonomy" id="1032623"/>
    <lineage>
        <taxon>Bacteria</taxon>
        <taxon>Pseudomonadati</taxon>
        <taxon>Pseudomonadota</taxon>
        <taxon>Gammaproteobacteria</taxon>
        <taxon>Pasteurellales</taxon>
        <taxon>Pasteurellaceae</taxon>
        <taxon>Otariodibacter</taxon>
    </lineage>
</organism>
<evidence type="ECO:0000313" key="1">
    <source>
        <dbReference type="EMBL" id="RKR76765.1"/>
    </source>
</evidence>